<dbReference type="Proteomes" id="UP000322699">
    <property type="component" value="Unassembled WGS sequence"/>
</dbReference>
<dbReference type="CDD" id="cd04179">
    <property type="entry name" value="DPM_DPG-synthase_like"/>
    <property type="match status" value="1"/>
</dbReference>
<dbReference type="AlphaFoldDB" id="A0A5B1CPM5"/>
<name>A0A5B1CPM5_9BACT</name>
<dbReference type="InterPro" id="IPR001173">
    <property type="entry name" value="Glyco_trans_2-like"/>
</dbReference>
<reference evidence="2 3" key="1">
    <citation type="submission" date="2019-08" db="EMBL/GenBank/DDBJ databases">
        <title>Deep-cultivation of Planctomycetes and their phenomic and genomic characterization uncovers novel biology.</title>
        <authorList>
            <person name="Wiegand S."/>
            <person name="Jogler M."/>
            <person name="Boedeker C."/>
            <person name="Pinto D."/>
            <person name="Vollmers J."/>
            <person name="Rivas-Marin E."/>
            <person name="Kohn T."/>
            <person name="Peeters S.H."/>
            <person name="Heuer A."/>
            <person name="Rast P."/>
            <person name="Oberbeckmann S."/>
            <person name="Bunk B."/>
            <person name="Jeske O."/>
            <person name="Meyerdierks A."/>
            <person name="Storesund J.E."/>
            <person name="Kallscheuer N."/>
            <person name="Luecker S."/>
            <person name="Lage O.M."/>
            <person name="Pohl T."/>
            <person name="Merkel B.J."/>
            <person name="Hornburger P."/>
            <person name="Mueller R.-W."/>
            <person name="Bruemmer F."/>
            <person name="Labrenz M."/>
            <person name="Spormann A.M."/>
            <person name="Op Den Camp H."/>
            <person name="Overmann J."/>
            <person name="Amann R."/>
            <person name="Jetten M.S.M."/>
            <person name="Mascher T."/>
            <person name="Medema M.H."/>
            <person name="Devos D.P."/>
            <person name="Kaster A.-K."/>
            <person name="Ovreas L."/>
            <person name="Rohde M."/>
            <person name="Galperin M.Y."/>
            <person name="Jogler C."/>
        </authorList>
    </citation>
    <scope>NUCLEOTIDE SEQUENCE [LARGE SCALE GENOMIC DNA]</scope>
    <source>
        <strain evidence="2 3">LF1</strain>
    </source>
</reference>
<gene>
    <name evidence="2" type="ORF">LF1_50810</name>
</gene>
<dbReference type="EMBL" id="VRLW01000001">
    <property type="protein sequence ID" value="KAA1262516.1"/>
    <property type="molecule type" value="Genomic_DNA"/>
</dbReference>
<dbReference type="PANTHER" id="PTHR48090:SF7">
    <property type="entry name" value="RFBJ PROTEIN"/>
    <property type="match status" value="1"/>
</dbReference>
<dbReference type="Gene3D" id="3.90.550.10">
    <property type="entry name" value="Spore Coat Polysaccharide Biosynthesis Protein SpsA, Chain A"/>
    <property type="match status" value="1"/>
</dbReference>
<protein>
    <submittedName>
        <fullName evidence="2">Undecaprenyl-phosphate mannosyltransferase</fullName>
        <ecNumber evidence="2">2.4.1.54</ecNumber>
    </submittedName>
</protein>
<feature type="domain" description="Glycosyltransferase 2-like" evidence="1">
    <location>
        <begin position="62"/>
        <end position="209"/>
    </location>
</feature>
<dbReference type="InterPro" id="IPR029044">
    <property type="entry name" value="Nucleotide-diphossugar_trans"/>
</dbReference>
<dbReference type="GO" id="GO:0047267">
    <property type="term" value="F:undecaprenyl-phosphate mannosyltransferase activity"/>
    <property type="evidence" value="ECO:0007669"/>
    <property type="project" value="UniProtKB-EC"/>
</dbReference>
<dbReference type="OrthoDB" id="9810303at2"/>
<keyword evidence="2" id="KW-0808">Transferase</keyword>
<evidence type="ECO:0000259" key="1">
    <source>
        <dbReference type="Pfam" id="PF00535"/>
    </source>
</evidence>
<keyword evidence="3" id="KW-1185">Reference proteome</keyword>
<dbReference type="SUPFAM" id="SSF53448">
    <property type="entry name" value="Nucleotide-diphospho-sugar transferases"/>
    <property type="match status" value="1"/>
</dbReference>
<evidence type="ECO:0000313" key="3">
    <source>
        <dbReference type="Proteomes" id="UP000322699"/>
    </source>
</evidence>
<keyword evidence="2" id="KW-0328">Glycosyltransferase</keyword>
<comment type="caution">
    <text evidence="2">The sequence shown here is derived from an EMBL/GenBank/DDBJ whole genome shotgun (WGS) entry which is preliminary data.</text>
</comment>
<dbReference type="InterPro" id="IPR050256">
    <property type="entry name" value="Glycosyltransferase_2"/>
</dbReference>
<dbReference type="EC" id="2.4.1.54" evidence="2"/>
<dbReference type="Pfam" id="PF00535">
    <property type="entry name" value="Glycos_transf_2"/>
    <property type="match status" value="1"/>
</dbReference>
<evidence type="ECO:0000313" key="2">
    <source>
        <dbReference type="EMBL" id="KAA1262516.1"/>
    </source>
</evidence>
<proteinExistence type="predicted"/>
<dbReference type="PANTHER" id="PTHR48090">
    <property type="entry name" value="UNDECAPRENYL-PHOSPHATE 4-DEOXY-4-FORMAMIDO-L-ARABINOSE TRANSFERASE-RELATED"/>
    <property type="match status" value="1"/>
</dbReference>
<dbReference type="RefSeq" id="WP_084422290.1">
    <property type="nucleotide sequence ID" value="NZ_LWSK01000004.1"/>
</dbReference>
<sequence>MTVATNDAVFASPDQLSEQLAGLSPADDHGRLIDQIDETLGLIAEANEIGQGRLAVDHYDVTVVVPVYNEVETLPKVLQRIEQVMPPATEVIVVDDGSTDGTRQWLESLPEKAGRTILTRRANHGKGSAVRLAIRHSSGRVVAIQDADLEYEPADLLRVIWPILDGDAEVVYGSRYLGEVTDASIVHRLGNWALTKASNLMTGLKLTDMETCHKAFDGDMIRSIQLRECRFGFEPEITAKVASRGAIVMEVPTGYDSRGYDEGKKIGWRDGVAALACMWHYRSR</sequence>
<accession>A0A5B1CPM5</accession>
<organism evidence="2 3">
    <name type="scientific">Rubripirellula obstinata</name>
    <dbReference type="NCBI Taxonomy" id="406547"/>
    <lineage>
        <taxon>Bacteria</taxon>
        <taxon>Pseudomonadati</taxon>
        <taxon>Planctomycetota</taxon>
        <taxon>Planctomycetia</taxon>
        <taxon>Pirellulales</taxon>
        <taxon>Pirellulaceae</taxon>
        <taxon>Rubripirellula</taxon>
    </lineage>
</organism>